<dbReference type="PANTHER" id="PTHR10774:SF190">
    <property type="entry name" value="C2 CALCIUM_LIPID-BINDING ENDONUCLEASE_EXONUCLEASE_PHOSPHATASE-RELATED"/>
    <property type="match status" value="1"/>
</dbReference>
<keyword evidence="3" id="KW-0813">Transport</keyword>
<protein>
    <submittedName>
        <fullName evidence="16">Uncharacterized protein</fullName>
    </submittedName>
</protein>
<reference evidence="16 17" key="1">
    <citation type="submission" date="2019-07" db="EMBL/GenBank/DDBJ databases">
        <title>Genomics analysis of Aphanomyces spp. identifies a new class of oomycete effector associated with host adaptation.</title>
        <authorList>
            <person name="Gaulin E."/>
        </authorList>
    </citation>
    <scope>NUCLEOTIDE SEQUENCE [LARGE SCALE GENOMIC DNA]</scope>
    <source>
        <strain evidence="16 17">ATCC 201684</strain>
    </source>
</reference>
<dbReference type="GO" id="GO:0005783">
    <property type="term" value="C:endoplasmic reticulum"/>
    <property type="evidence" value="ECO:0007669"/>
    <property type="project" value="TreeGrafter"/>
</dbReference>
<dbReference type="GO" id="GO:0016020">
    <property type="term" value="C:membrane"/>
    <property type="evidence" value="ECO:0007669"/>
    <property type="project" value="UniProtKB-SubCell"/>
</dbReference>
<dbReference type="Pfam" id="PF00168">
    <property type="entry name" value="C2"/>
    <property type="match status" value="2"/>
</dbReference>
<dbReference type="GO" id="GO:0006869">
    <property type="term" value="P:lipid transport"/>
    <property type="evidence" value="ECO:0007669"/>
    <property type="project" value="UniProtKB-KW"/>
</dbReference>
<evidence type="ECO:0000256" key="8">
    <source>
        <dbReference type="ARBA" id="ARBA00022989"/>
    </source>
</evidence>
<sequence>MERLPRKDDAAVTTPTATISPSSPKTMSSQEDPQPKSVMSSPNLTALLAKRDAFKLPKMFKDNKSTEERMAETTTTLMTATLTGTLSMYMRPTDKKKLFYVKTKYRVVAHTDKPTIELYTHESKEKIPAYMLSLCRATLALDPKDTEHGFSLSVTTWTKHKTINYEPHVFVFHEDKPEKLKAWITCLTHAIEVAVQYDDGGNIFRTSLGDDDLLLSDDDVSRISHSSSSDDEEDAVTRTLRKLNPFSPKSTTSPRRVSHNERQWSPRGQGRRTAVDEATATSPVPPRDKELEDDVVALPPPVIKPECKQSMLVVSAMALADLVMTHGGLALSFLSGYFQASVVCPLAVAGVYAHISTNGQDSRPQDCPIYVALVLSYLLVHGMAACGLVSGIVMVALVRLANYHVDQKTTQRAETRAEYKRVIAAEKDLFAHTSLHVNAKLDQVFRYILHPSRSHRATDFERTEWLNAAIARSWPFVKVAIRNSVMYYVNPMLETNLPAMVTSMELTSLEMGELAPSFGGVKCISPVSDSVAGEIAFDAHVRFMAGESQLAELKIVTAMGTTARVRLRDAVIAGVLRITLRPMSSYWPGFSGIALSFVTQPRIEFSLTAAKINITNVPFASDWLQTFIQDMVTNQLVWPRVLEVPFWDPALFPVEGVEDYPSTAANAASRRGYDEKKSVFGPGVVSLHVRHLVAPDLNASALYCVFTMLQTHKTELRVVDDHGTCAFDEKYEFYWDNVAPPSLQVQVWRHETNVPDQVLGAVTIPLGPLAPKRDHELKVDMDFVDEVHASLHIHVCRRLFSTVSPRSQPGAGPPKKPLIQGLGHDVCVGMLFVTLHEMSIPAAADKDDGGSRVIYGVLTCEKQRAASTSQSKRQSMTKWHELFSFFVYAVETASFTCEVFEKDAKGVESVGSVSLPVVEIRKQLAMQQSFTETFVLQKLAVDAKASVTLMFQWRHLMSA</sequence>
<feature type="domain" description="C2" evidence="14">
    <location>
        <begin position="812"/>
        <end position="930"/>
    </location>
</feature>
<feature type="transmembrane region" description="Helical" evidence="13">
    <location>
        <begin position="337"/>
        <end position="355"/>
    </location>
</feature>
<accession>A0A6G0WVP0</accession>
<evidence type="ECO:0000256" key="7">
    <source>
        <dbReference type="ARBA" id="ARBA00022837"/>
    </source>
</evidence>
<dbReference type="PROSITE" id="PS50004">
    <property type="entry name" value="C2"/>
    <property type="match status" value="2"/>
</dbReference>
<keyword evidence="10" id="KW-0446">Lipid-binding</keyword>
<feature type="transmembrane region" description="Helical" evidence="13">
    <location>
        <begin position="367"/>
        <end position="398"/>
    </location>
</feature>
<evidence type="ECO:0000256" key="4">
    <source>
        <dbReference type="ARBA" id="ARBA00022692"/>
    </source>
</evidence>
<organism evidence="16 17">
    <name type="scientific">Aphanomyces euteiches</name>
    <dbReference type="NCBI Taxonomy" id="100861"/>
    <lineage>
        <taxon>Eukaryota</taxon>
        <taxon>Sar</taxon>
        <taxon>Stramenopiles</taxon>
        <taxon>Oomycota</taxon>
        <taxon>Saprolegniomycetes</taxon>
        <taxon>Saprolegniales</taxon>
        <taxon>Verrucalvaceae</taxon>
        <taxon>Aphanomyces</taxon>
    </lineage>
</organism>
<dbReference type="AlphaFoldDB" id="A0A6G0WVP0"/>
<comment type="similarity">
    <text evidence="2">Belongs to the synaptotagmin family.</text>
</comment>
<feature type="region of interest" description="Disordered" evidence="12">
    <location>
        <begin position="222"/>
        <end position="288"/>
    </location>
</feature>
<evidence type="ECO:0000256" key="5">
    <source>
        <dbReference type="ARBA" id="ARBA00022723"/>
    </source>
</evidence>
<evidence type="ECO:0000256" key="6">
    <source>
        <dbReference type="ARBA" id="ARBA00022737"/>
    </source>
</evidence>
<feature type="domain" description="SMP-LTD" evidence="15">
    <location>
        <begin position="459"/>
        <end position="647"/>
    </location>
</feature>
<evidence type="ECO:0000256" key="13">
    <source>
        <dbReference type="SAM" id="Phobius"/>
    </source>
</evidence>
<feature type="compositionally biased region" description="Polar residues" evidence="12">
    <location>
        <begin position="27"/>
        <end position="41"/>
    </location>
</feature>
<evidence type="ECO:0000313" key="16">
    <source>
        <dbReference type="EMBL" id="KAF0731552.1"/>
    </source>
</evidence>
<evidence type="ECO:0000313" key="17">
    <source>
        <dbReference type="Proteomes" id="UP000481153"/>
    </source>
</evidence>
<dbReference type="InterPro" id="IPR045050">
    <property type="entry name" value="Synaptotagmin_plant"/>
</dbReference>
<dbReference type="CDD" id="cd00030">
    <property type="entry name" value="C2"/>
    <property type="match status" value="2"/>
</dbReference>
<evidence type="ECO:0000256" key="11">
    <source>
        <dbReference type="ARBA" id="ARBA00023136"/>
    </source>
</evidence>
<dbReference type="SUPFAM" id="SSF50729">
    <property type="entry name" value="PH domain-like"/>
    <property type="match status" value="1"/>
</dbReference>
<evidence type="ECO:0000256" key="9">
    <source>
        <dbReference type="ARBA" id="ARBA00023055"/>
    </source>
</evidence>
<dbReference type="InterPro" id="IPR039010">
    <property type="entry name" value="Synaptotagmin_SMP"/>
</dbReference>
<evidence type="ECO:0000259" key="15">
    <source>
        <dbReference type="PROSITE" id="PS51847"/>
    </source>
</evidence>
<comment type="caution">
    <text evidence="16">The sequence shown here is derived from an EMBL/GenBank/DDBJ whole genome shotgun (WGS) entry which is preliminary data.</text>
</comment>
<dbReference type="SUPFAM" id="SSF49562">
    <property type="entry name" value="C2 domain (Calcium/lipid-binding domain, CaLB)"/>
    <property type="match status" value="2"/>
</dbReference>
<dbReference type="InterPro" id="IPR031468">
    <property type="entry name" value="SMP_LBD"/>
</dbReference>
<evidence type="ECO:0000256" key="3">
    <source>
        <dbReference type="ARBA" id="ARBA00022448"/>
    </source>
</evidence>
<evidence type="ECO:0000256" key="12">
    <source>
        <dbReference type="SAM" id="MobiDB-lite"/>
    </source>
</evidence>
<dbReference type="GO" id="GO:0008289">
    <property type="term" value="F:lipid binding"/>
    <property type="evidence" value="ECO:0007669"/>
    <property type="project" value="UniProtKB-KW"/>
</dbReference>
<keyword evidence="11 13" id="KW-0472">Membrane</keyword>
<dbReference type="PANTHER" id="PTHR10774">
    <property type="entry name" value="EXTENDED SYNAPTOTAGMIN-RELATED"/>
    <property type="match status" value="1"/>
</dbReference>
<feature type="region of interest" description="Disordered" evidence="12">
    <location>
        <begin position="1"/>
        <end position="41"/>
    </location>
</feature>
<dbReference type="InterPro" id="IPR035892">
    <property type="entry name" value="C2_domain_sf"/>
</dbReference>
<feature type="compositionally biased region" description="Low complexity" evidence="12">
    <location>
        <begin position="11"/>
        <end position="26"/>
    </location>
</feature>
<dbReference type="GO" id="GO:0046872">
    <property type="term" value="F:metal ion binding"/>
    <property type="evidence" value="ECO:0007669"/>
    <property type="project" value="UniProtKB-KW"/>
</dbReference>
<dbReference type="InterPro" id="IPR000008">
    <property type="entry name" value="C2_dom"/>
</dbReference>
<evidence type="ECO:0000259" key="14">
    <source>
        <dbReference type="PROSITE" id="PS50004"/>
    </source>
</evidence>
<dbReference type="CDD" id="cd21677">
    <property type="entry name" value="SMP_SYT"/>
    <property type="match status" value="1"/>
</dbReference>
<dbReference type="EMBL" id="VJMJ01000141">
    <property type="protein sequence ID" value="KAF0731552.1"/>
    <property type="molecule type" value="Genomic_DNA"/>
</dbReference>
<dbReference type="Pfam" id="PF17047">
    <property type="entry name" value="SMP_LBD"/>
    <property type="match status" value="1"/>
</dbReference>
<feature type="compositionally biased region" description="Basic and acidic residues" evidence="12">
    <location>
        <begin position="1"/>
        <end position="10"/>
    </location>
</feature>
<keyword evidence="5" id="KW-0479">Metal-binding</keyword>
<dbReference type="Proteomes" id="UP000481153">
    <property type="component" value="Unassembled WGS sequence"/>
</dbReference>
<keyword evidence="17" id="KW-1185">Reference proteome</keyword>
<evidence type="ECO:0000256" key="1">
    <source>
        <dbReference type="ARBA" id="ARBA00004167"/>
    </source>
</evidence>
<evidence type="ECO:0000256" key="2">
    <source>
        <dbReference type="ARBA" id="ARBA00006996"/>
    </source>
</evidence>
<gene>
    <name evidence="16" type="ORF">Ae201684_011174</name>
</gene>
<evidence type="ECO:0000256" key="10">
    <source>
        <dbReference type="ARBA" id="ARBA00023121"/>
    </source>
</evidence>
<comment type="subcellular location">
    <subcellularLocation>
        <location evidence="1">Membrane</location>
        <topology evidence="1">Single-pass membrane protein</topology>
    </subcellularLocation>
</comment>
<name>A0A6G0WVP0_9STRA</name>
<keyword evidence="9" id="KW-0445">Lipid transport</keyword>
<proteinExistence type="inferred from homology"/>
<keyword evidence="4 13" id="KW-0812">Transmembrane</keyword>
<feature type="domain" description="C2" evidence="14">
    <location>
        <begin position="663"/>
        <end position="779"/>
    </location>
</feature>
<keyword evidence="6" id="KW-0677">Repeat</keyword>
<dbReference type="PROSITE" id="PS51847">
    <property type="entry name" value="SMP"/>
    <property type="match status" value="1"/>
</dbReference>
<keyword evidence="7" id="KW-0106">Calcium</keyword>
<dbReference type="Gene3D" id="2.60.40.150">
    <property type="entry name" value="C2 domain"/>
    <property type="match status" value="2"/>
</dbReference>
<dbReference type="VEuPathDB" id="FungiDB:AeMF1_011657"/>
<keyword evidence="8 13" id="KW-1133">Transmembrane helix</keyword>